<accession>A0A7D5QFY6</accession>
<gene>
    <name evidence="13" type="primary">ugpC</name>
    <name evidence="13" type="ORF">HUG12_08605</name>
</gene>
<evidence type="ECO:0000313" key="13">
    <source>
        <dbReference type="EMBL" id="QLG61783.1"/>
    </source>
</evidence>
<dbReference type="EC" id="7.5.2.13" evidence="10"/>
<dbReference type="RefSeq" id="WP_179268368.1">
    <property type="nucleotide sequence ID" value="NZ_CP058579.1"/>
</dbReference>
<evidence type="ECO:0000313" key="14">
    <source>
        <dbReference type="Proteomes" id="UP000509626"/>
    </source>
</evidence>
<comment type="catalytic activity">
    <reaction evidence="5">
        <text>D-xylose(out) + ATP + H2O = D-xylose(in) + ADP + phosphate + H(+)</text>
        <dbReference type="Rhea" id="RHEA:29899"/>
        <dbReference type="ChEBI" id="CHEBI:15377"/>
        <dbReference type="ChEBI" id="CHEBI:15378"/>
        <dbReference type="ChEBI" id="CHEBI:30616"/>
        <dbReference type="ChEBI" id="CHEBI:43474"/>
        <dbReference type="ChEBI" id="CHEBI:53455"/>
        <dbReference type="ChEBI" id="CHEBI:456216"/>
        <dbReference type="EC" id="7.5.2.13"/>
    </reaction>
    <physiologicalReaction direction="left-to-right" evidence="5">
        <dbReference type="Rhea" id="RHEA:29900"/>
    </physiologicalReaction>
</comment>
<evidence type="ECO:0000259" key="12">
    <source>
        <dbReference type="PROSITE" id="PS50893"/>
    </source>
</evidence>
<dbReference type="InterPro" id="IPR013611">
    <property type="entry name" value="Transp-assoc_OB_typ2"/>
</dbReference>
<comment type="catalytic activity">
    <reaction evidence="6">
        <text>L-arabinose(out) + ATP + H2O = L-arabinose(in) + ADP + phosphate + H(+)</text>
        <dbReference type="Rhea" id="RHEA:30007"/>
        <dbReference type="ChEBI" id="CHEBI:15377"/>
        <dbReference type="ChEBI" id="CHEBI:15378"/>
        <dbReference type="ChEBI" id="CHEBI:17535"/>
        <dbReference type="ChEBI" id="CHEBI:30616"/>
        <dbReference type="ChEBI" id="CHEBI:43474"/>
        <dbReference type="ChEBI" id="CHEBI:456216"/>
        <dbReference type="EC" id="7.5.2.13"/>
    </reaction>
    <physiologicalReaction direction="left-to-right" evidence="6">
        <dbReference type="Rhea" id="RHEA:30008"/>
    </physiologicalReaction>
</comment>
<dbReference type="GO" id="GO:0016887">
    <property type="term" value="F:ATP hydrolysis activity"/>
    <property type="evidence" value="ECO:0007669"/>
    <property type="project" value="InterPro"/>
</dbReference>
<keyword evidence="4 13" id="KW-0067">ATP-binding</keyword>
<evidence type="ECO:0000256" key="10">
    <source>
        <dbReference type="ARBA" id="ARBA00066315"/>
    </source>
</evidence>
<dbReference type="Pfam" id="PF00005">
    <property type="entry name" value="ABC_tran"/>
    <property type="match status" value="1"/>
</dbReference>
<dbReference type="InterPro" id="IPR003593">
    <property type="entry name" value="AAA+_ATPase"/>
</dbReference>
<dbReference type="SMART" id="SM00382">
    <property type="entry name" value="AAA"/>
    <property type="match status" value="1"/>
</dbReference>
<feature type="region of interest" description="Disordered" evidence="11">
    <location>
        <begin position="369"/>
        <end position="395"/>
    </location>
</feature>
<dbReference type="Gene3D" id="3.40.50.300">
    <property type="entry name" value="P-loop containing nucleotide triphosphate hydrolases"/>
    <property type="match status" value="1"/>
</dbReference>
<name>A0A7D5QFY6_9EURY</name>
<dbReference type="SUPFAM" id="SSF50331">
    <property type="entry name" value="MOP-like"/>
    <property type="match status" value="1"/>
</dbReference>
<feature type="domain" description="ABC transporter" evidence="12">
    <location>
        <begin position="4"/>
        <end position="239"/>
    </location>
</feature>
<dbReference type="KEGG" id="halu:HUG12_08605"/>
<evidence type="ECO:0000256" key="4">
    <source>
        <dbReference type="ARBA" id="ARBA00022840"/>
    </source>
</evidence>
<keyword evidence="3" id="KW-0547">Nucleotide-binding</keyword>
<dbReference type="CDD" id="cd03301">
    <property type="entry name" value="ABC_MalK_N"/>
    <property type="match status" value="1"/>
</dbReference>
<comment type="subunit">
    <text evidence="9">The complex is composed of two ATP-binding proteins (XacJ and XacK), two transmembrane proteins (XacH and XacI) and a solute-binding protein (XacG).</text>
</comment>
<evidence type="ECO:0000256" key="8">
    <source>
        <dbReference type="ARBA" id="ARBA00061029"/>
    </source>
</evidence>
<dbReference type="GO" id="GO:0140359">
    <property type="term" value="F:ABC-type transporter activity"/>
    <property type="evidence" value="ECO:0007669"/>
    <property type="project" value="InterPro"/>
</dbReference>
<proteinExistence type="inferred from homology"/>
<dbReference type="GO" id="GO:0005524">
    <property type="term" value="F:ATP binding"/>
    <property type="evidence" value="ECO:0007669"/>
    <property type="project" value="UniProtKB-KW"/>
</dbReference>
<evidence type="ECO:0000256" key="5">
    <source>
        <dbReference type="ARBA" id="ARBA00050355"/>
    </source>
</evidence>
<evidence type="ECO:0000256" key="7">
    <source>
        <dbReference type="ARBA" id="ARBA00053454"/>
    </source>
</evidence>
<evidence type="ECO:0000256" key="9">
    <source>
        <dbReference type="ARBA" id="ARBA00065962"/>
    </source>
</evidence>
<dbReference type="GO" id="GO:0055052">
    <property type="term" value="C:ATP-binding cassette (ABC) transporter complex, substrate-binding subunit-containing"/>
    <property type="evidence" value="ECO:0007669"/>
    <property type="project" value="TreeGrafter"/>
</dbReference>
<evidence type="ECO:0000256" key="3">
    <source>
        <dbReference type="ARBA" id="ARBA00022741"/>
    </source>
</evidence>
<dbReference type="GO" id="GO:0008643">
    <property type="term" value="P:carbohydrate transport"/>
    <property type="evidence" value="ECO:0007669"/>
    <property type="project" value="InterPro"/>
</dbReference>
<keyword evidence="14" id="KW-1185">Reference proteome</keyword>
<dbReference type="InterPro" id="IPR027417">
    <property type="entry name" value="P-loop_NTPase"/>
</dbReference>
<evidence type="ECO:0000256" key="11">
    <source>
        <dbReference type="SAM" id="MobiDB-lite"/>
    </source>
</evidence>
<dbReference type="FunFam" id="3.40.50.300:FF:000042">
    <property type="entry name" value="Maltose/maltodextrin ABC transporter, ATP-binding protein"/>
    <property type="match status" value="1"/>
</dbReference>
<dbReference type="InterPro" id="IPR047641">
    <property type="entry name" value="ABC_transpr_MalK/UgpC-like"/>
</dbReference>
<reference evidence="13 14" key="1">
    <citation type="submission" date="2020-06" db="EMBL/GenBank/DDBJ databases">
        <title>NJ-3-1, isolated from saline soil.</title>
        <authorList>
            <person name="Cui H.L."/>
            <person name="Shi X."/>
        </authorList>
    </citation>
    <scope>NUCLEOTIDE SEQUENCE [LARGE SCALE GENOMIC DNA]</scope>
    <source>
        <strain evidence="13 14">NJ-3-1</strain>
    </source>
</reference>
<comment type="subcellular location">
    <subcellularLocation>
        <location evidence="1">Cell membrane</location>
        <topology evidence="1">Peripheral membrane protein</topology>
    </subcellularLocation>
</comment>
<feature type="compositionally biased region" description="Basic and acidic residues" evidence="11">
    <location>
        <begin position="372"/>
        <end position="385"/>
    </location>
</feature>
<dbReference type="Gene3D" id="2.40.50.100">
    <property type="match status" value="1"/>
</dbReference>
<dbReference type="InterPro" id="IPR008995">
    <property type="entry name" value="Mo/tungstate-bd_C_term_dom"/>
</dbReference>
<dbReference type="Pfam" id="PF08402">
    <property type="entry name" value="TOBE_2"/>
    <property type="match status" value="1"/>
</dbReference>
<evidence type="ECO:0000256" key="6">
    <source>
        <dbReference type="ARBA" id="ARBA00051890"/>
    </source>
</evidence>
<dbReference type="InterPro" id="IPR003439">
    <property type="entry name" value="ABC_transporter-like_ATP-bd"/>
</dbReference>
<dbReference type="Proteomes" id="UP000509626">
    <property type="component" value="Chromosome"/>
</dbReference>
<evidence type="ECO:0000256" key="2">
    <source>
        <dbReference type="ARBA" id="ARBA00022448"/>
    </source>
</evidence>
<keyword evidence="2" id="KW-0813">Transport</keyword>
<dbReference type="SUPFAM" id="SSF52540">
    <property type="entry name" value="P-loop containing nucleoside triphosphate hydrolases"/>
    <property type="match status" value="1"/>
</dbReference>
<comment type="function">
    <text evidence="7">Part of the ABC transporter complex XacGHIJK involved in the uptake of xylose and arabinose. Responsible for energy coupling to the transport system.</text>
</comment>
<protein>
    <recommendedName>
        <fullName evidence="10">ABC-type D-xylose/L-arabinose transporter</fullName>
        <ecNumber evidence="10">7.5.2.13</ecNumber>
    </recommendedName>
</protein>
<dbReference type="InterPro" id="IPR012340">
    <property type="entry name" value="NA-bd_OB-fold"/>
</dbReference>
<sequence length="395" mass="43700">MARLQIDNLTKVFEADSGPIVAVEELDLDIKDGEFVVVVGPSGCGKSTTLRTVAGLETATEGEIRIGDEVINDKAPKDRDIAMVFQSYALYPHKTVRGNMAYGLRLSTDLTDEEIDKRVEEAAAMMGIEDLLEKKPGSLSGGQQQRVATGRAIVREPAVFLFDEPLSNLDAKLRKHMRTELARLHTELGITTMYVTHDQEEAMTMADRIVVLNDGRLQQVATPKEVYYEPVNYFVADFIGSPSMNFFEVELETAADGGGRLVNESFTYEVSEDIVNNVQDRKSDLMTMGIRPESITPADETTPEGKTVNARVEVVEVVGSDNFIYLDVDGKECRVRTPSTIEPDIDAVFEITFDEENVHLFDIETEQALTHGTEKSRAVRDRDQEAPIEGVGGAE</sequence>
<evidence type="ECO:0000256" key="1">
    <source>
        <dbReference type="ARBA" id="ARBA00004202"/>
    </source>
</evidence>
<comment type="similarity">
    <text evidence="8">Belongs to the ABC transporter superfamily. Carbohydrate uptake transporter-1 (CUT1) (TC 3.A.1.1) family.</text>
</comment>
<dbReference type="EMBL" id="CP058579">
    <property type="protein sequence ID" value="QLG61783.1"/>
    <property type="molecule type" value="Genomic_DNA"/>
</dbReference>
<organism evidence="13 14">
    <name type="scientific">Halorarum salinum</name>
    <dbReference type="NCBI Taxonomy" id="2743089"/>
    <lineage>
        <taxon>Archaea</taxon>
        <taxon>Methanobacteriati</taxon>
        <taxon>Methanobacteriota</taxon>
        <taxon>Stenosarchaea group</taxon>
        <taxon>Halobacteria</taxon>
        <taxon>Halobacteriales</taxon>
        <taxon>Haloferacaceae</taxon>
        <taxon>Halorarum</taxon>
    </lineage>
</organism>
<dbReference type="OrthoDB" id="18368at2157"/>
<dbReference type="PANTHER" id="PTHR43875">
    <property type="entry name" value="MALTODEXTRIN IMPORT ATP-BINDING PROTEIN MSMX"/>
    <property type="match status" value="1"/>
</dbReference>
<dbReference type="PROSITE" id="PS50893">
    <property type="entry name" value="ABC_TRANSPORTER_2"/>
    <property type="match status" value="1"/>
</dbReference>
<dbReference type="PANTHER" id="PTHR43875:SF1">
    <property type="entry name" value="OSMOPROTECTIVE COMPOUNDS UPTAKE ATP-BINDING PROTEIN GGTA"/>
    <property type="match status" value="1"/>
</dbReference>
<dbReference type="AlphaFoldDB" id="A0A7D5QFY6"/>
<dbReference type="NCBIfam" id="NF008653">
    <property type="entry name" value="PRK11650.1"/>
    <property type="match status" value="1"/>
</dbReference>
<dbReference type="GeneID" id="56037514"/>
<dbReference type="Gene3D" id="2.40.50.140">
    <property type="entry name" value="Nucleic acid-binding proteins"/>
    <property type="match status" value="1"/>
</dbReference>
<dbReference type="InterPro" id="IPR015855">
    <property type="entry name" value="ABC_transpr_MalK-like"/>
</dbReference>